<dbReference type="Proteomes" id="UP000005741">
    <property type="component" value="Chromosome"/>
</dbReference>
<feature type="compositionally biased region" description="Pro residues" evidence="1">
    <location>
        <begin position="1022"/>
        <end position="1036"/>
    </location>
</feature>
<feature type="region of interest" description="Disordered" evidence="1">
    <location>
        <begin position="1021"/>
        <end position="1049"/>
    </location>
</feature>
<feature type="domain" description="DUF3821" evidence="2">
    <location>
        <begin position="54"/>
        <end position="258"/>
    </location>
</feature>
<dbReference type="EMBL" id="CM001436">
    <property type="protein sequence ID" value="EHQ35925.1"/>
    <property type="molecule type" value="Genomic_DNA"/>
</dbReference>
<accession>H1YXS6</accession>
<dbReference type="InterPro" id="IPR024277">
    <property type="entry name" value="DUF3821"/>
</dbReference>
<protein>
    <recommendedName>
        <fullName evidence="2">DUF3821 domain-containing protein</fullName>
    </recommendedName>
</protein>
<evidence type="ECO:0000313" key="4">
    <source>
        <dbReference type="Proteomes" id="UP000005741"/>
    </source>
</evidence>
<dbReference type="STRING" id="937775.Metlim_1824"/>
<keyword evidence="4" id="KW-1185">Reference proteome</keyword>
<gene>
    <name evidence="3" type="ORF">Metlim_1824</name>
</gene>
<dbReference type="Pfam" id="PF12863">
    <property type="entry name" value="DUF3821"/>
    <property type="match status" value="1"/>
</dbReference>
<proteinExistence type="predicted"/>
<reference evidence="3 4" key="1">
    <citation type="submission" date="2011-10" db="EMBL/GenBank/DDBJ databases">
        <title>The Improved High-Quality Draft genome of Methanoplanus limicola DSM 2279.</title>
        <authorList>
            <consortium name="US DOE Joint Genome Institute (JGI-PGF)"/>
            <person name="Lucas S."/>
            <person name="Copeland A."/>
            <person name="Lapidus A."/>
            <person name="Glavina del Rio T."/>
            <person name="Dalin E."/>
            <person name="Tice H."/>
            <person name="Bruce D."/>
            <person name="Goodwin L."/>
            <person name="Pitluck S."/>
            <person name="Peters L."/>
            <person name="Mikhailova N."/>
            <person name="Lu M."/>
            <person name="Kyrpides N."/>
            <person name="Mavromatis K."/>
            <person name="Ivanova N."/>
            <person name="Markowitz V."/>
            <person name="Cheng J.-F."/>
            <person name="Hugenholtz P."/>
            <person name="Woyke T."/>
            <person name="Wu D."/>
            <person name="Wirth R."/>
            <person name="Brambilla E.-M."/>
            <person name="Klenk H.-P."/>
            <person name="Eisen J.A."/>
        </authorList>
    </citation>
    <scope>NUCLEOTIDE SEQUENCE [LARGE SCALE GENOMIC DNA]</scope>
    <source>
        <strain evidence="3 4">DSM 2279</strain>
    </source>
</reference>
<evidence type="ECO:0000313" key="3">
    <source>
        <dbReference type="EMBL" id="EHQ35925.1"/>
    </source>
</evidence>
<dbReference type="NCBIfam" id="NF041431">
    <property type="entry name" value="S_layer_MEMAR"/>
    <property type="match status" value="2"/>
</dbReference>
<dbReference type="RefSeq" id="WP_004077933.1">
    <property type="nucleotide sequence ID" value="NZ_CM001436.1"/>
</dbReference>
<name>H1YXS6_9EURY</name>
<evidence type="ECO:0000259" key="2">
    <source>
        <dbReference type="Pfam" id="PF12863"/>
    </source>
</evidence>
<evidence type="ECO:0000256" key="1">
    <source>
        <dbReference type="SAM" id="MobiDB-lite"/>
    </source>
</evidence>
<dbReference type="PATRIC" id="fig|937775.9.peg.2044"/>
<dbReference type="InParanoid" id="H1YXS6"/>
<sequence>MGTDISENKKENPHSTANNATKSYKLLFLAAIAVALILLISPVMAGEYGTVVYPGETVFIGESGLDITPAMAGNNVIGWYYAGNNPTTDAPSSVMTVSNPDDFYVIPGVFTGKTGTWYINPGTPDAKIVFYVQKASLSVSLFNSETGKEISNKIAIENNNIAFRLNSNLDALFSRNSSGSTAGVDCYVETPDGTTLTALIREGISGDEITQITGIQPKITLFYLPSGNRETVWTLNPNQYKAGTYKVYATCNVNSMKDNLGTVTGVTKSEISTVTVAKDTVTVTADKETVVRNNDFTVTVEGRPKTDYVVWLSGTYSYSGTSNYPPKFLPNQDSISYLKQSEADGLNYKFSTKVGQDIPDAADGITNEWAIRAETGSDGKIVIGLTTDSNTRDAVYTIRAQKVETWPIQLDTDTYDTVKVKVEKGAVTVTASGDGSYYLGEEVTFSGTDTDTNDVYLFITGPNLPSNGGVLTEPQIPVSTDPTSSDNTHSTVKTDDTWEYRWDTSGISLDAGTYTIYATSKLVNKNGLSDAKYDTVSIVIKKPFVTATTSASTISKGDRLYIRGTAEGNPTNGVGVWIFGKDYWNGAAEPMQYSGMVTATVNYDGSFEYILSSEDTEQLAAGHYFVVVQHPMYNGQFDVITEAEEQWVTVKNRINTGYSNSFIVWGNGKLQGSDASEALISAINSPDVDDTYYKLDFCVEGIPTPIPTPTPTPTPKPPTNFDEPVIRIQPDSSGIPPGETVSVSADVKLSSSGESTFPSSNSLEVYTELESPHWTYNILINGHGSVAESYANRIDISGYLLDYPPYKNEIAIRYRLDGRAPEVSEPEEKEVFRLSQLNEYGNAIPGGEISCKKTVDNTIEPEPPGNPATTGSPMITVSPDNWELLPEEDVVVNAEIQLVSSGDSTFPASHSIEAFTELDSPQWEYTVIVNGKGTVQQSSNRFLRISGYLLEYPSASTNVSVKCRLTGKAPDIKGPVIRTVLDISQIDFSGNKVIKPGGNFIPKNILEERIINESAIYSPVILPTPTPTPTPSPSPTATPTTQPPQTDYPEVTLPDGDIVYGENFTAVLSGKPDTDYIVWFAGTSDMTNTDGAKPPSFAPDQSVVTHDSPEGPYSIGSYRFRFSYENVSSDVPKVYGTDIPDVTKYGRVHLNSEGKATVSFTTDRFTKPYGYTIRMEWKNPQTDVQEYGTAIIAVTKGDVTINPSGYGSYYIGDVAAFSGTNEDTDRVYLFITGPNLPSNGGLITNPQTTYNPVTSKYNGTPVNEDNTWEYNWETSKLPLDAGTYTVYAVSEPANKAGLSEVQHSSTSVVIKKPFITLNYEDREAYTGENLEISGVATGSPPHIALWAIGYNGYKNYTVPVDNQTSRFSITVPAGDIETLGREIYVIVQHPMYNGLFEVITEKDGDYTYVIQKCSYYSNPDYAKFIIEGPNRLRGKDAADALISLINSPDIDDTYYKSYFTVLKKGISFDYTDDHKTNSTFTITGRANSESDAPIYFELSRFGDSVPVMKGHTNITKTGQNSGIFTVPVNATGFLSGKYTISATLTENGEVYSDSEVFYLEPSDETAVKPVVISSPDGGNYAFREKITIFGVNNKSATTYLYLAGKSIISDGVNPEFPDTQVISGDESTFIKAPVGNNGVWVYTWRPSEQDLAPAEYRLYAVSAPVTNEGFADAEFDCTEINLENPSVSAKMRSSAVAKGDPVKITGKATGSPVNSVAVWVLGKNYWNGRKDQCLDSGMVTTAVNGNGEFEHGLSSAQTSNLAAGQYFVVIQHPMYNNRFDVITEADNSQVLVKKDTVSGESNWNSQFIIWGTGKLQGSDAAEALIDCIDSSDVDDTYTKLTFLVEEPWIRINYIGNHLTGDNITVGGTTNLAIGDGLIVEVTSSSFQPTQKTQTGEFSGISSTIQVTEGETYNEWSMDVDTTEFIPDEYIVKVEAIEADATATTTFNLYSGVIPIPTPVPGPQYKNGKIIIKPGWNFISTPKRLDTSNGNNTAGKLFGDVNSGGHSALMYNGTSGRWSNLKADTVITPLDGIWIYNNESIGGTSGEKEIKLTFSSDPLQTPPSKKLSAGWNAVGFSATQSATAKDTLIDVSDKWTKAIRWDADRQAFDISIVNGGSGIYSDTRNMNPAEAYWVWMREEGTIAALN</sequence>
<dbReference type="OrthoDB" id="118064at2157"/>
<dbReference type="HOGENOM" id="CLU_231822_0_0_2"/>
<organism evidence="3 4">
    <name type="scientific">Methanoplanus limicola DSM 2279</name>
    <dbReference type="NCBI Taxonomy" id="937775"/>
    <lineage>
        <taxon>Archaea</taxon>
        <taxon>Methanobacteriati</taxon>
        <taxon>Methanobacteriota</taxon>
        <taxon>Stenosarchaea group</taxon>
        <taxon>Methanomicrobia</taxon>
        <taxon>Methanomicrobiales</taxon>
        <taxon>Methanomicrobiaceae</taxon>
        <taxon>Methanoplanus</taxon>
    </lineage>
</organism>